<gene>
    <name evidence="6" type="ORF">GC105_10515</name>
</gene>
<dbReference type="Pfam" id="PF04107">
    <property type="entry name" value="GCS2"/>
    <property type="match status" value="1"/>
</dbReference>
<dbReference type="InterPro" id="IPR014746">
    <property type="entry name" value="Gln_synth/guanido_kin_cat_dom"/>
</dbReference>
<name>A0A6A7KA31_9FIRM</name>
<reference evidence="6 7" key="1">
    <citation type="submission" date="2019-10" db="EMBL/GenBank/DDBJ databases">
        <title>Alkalibaculum tamaniensis sp.nov., a new alkaliphilic acetogen, isolated on methoxylated aromatics from a mud volcano.</title>
        <authorList>
            <person name="Khomyakova M.A."/>
            <person name="Merkel A.Y."/>
            <person name="Bonch-Osmolovskaya E.A."/>
            <person name="Slobodkin A.I."/>
        </authorList>
    </citation>
    <scope>NUCLEOTIDE SEQUENCE [LARGE SCALE GENOMIC DNA]</scope>
    <source>
        <strain evidence="6 7">M08DMB</strain>
    </source>
</reference>
<proteinExistence type="predicted"/>
<keyword evidence="4" id="KW-0067">ATP-binding</keyword>
<accession>A0A6A7KA31</accession>
<dbReference type="GO" id="GO:0005524">
    <property type="term" value="F:ATP binding"/>
    <property type="evidence" value="ECO:0007669"/>
    <property type="project" value="UniProtKB-KW"/>
</dbReference>
<keyword evidence="2 6" id="KW-0436">Ligase</keyword>
<organism evidence="6 7">
    <name type="scientific">Alkalibaculum sporogenes</name>
    <dbReference type="NCBI Taxonomy" id="2655001"/>
    <lineage>
        <taxon>Bacteria</taxon>
        <taxon>Bacillati</taxon>
        <taxon>Bacillota</taxon>
        <taxon>Clostridia</taxon>
        <taxon>Eubacteriales</taxon>
        <taxon>Eubacteriaceae</taxon>
        <taxon>Alkalibaculum</taxon>
    </lineage>
</organism>
<dbReference type="EMBL" id="WHNX01000015">
    <property type="protein sequence ID" value="MPW26222.1"/>
    <property type="molecule type" value="Genomic_DNA"/>
</dbReference>
<comment type="catalytic activity">
    <reaction evidence="5">
        <text>L-cysteine + L-glutamate + ATP = gamma-L-glutamyl-L-cysteine + ADP + phosphate + H(+)</text>
        <dbReference type="Rhea" id="RHEA:13285"/>
        <dbReference type="ChEBI" id="CHEBI:15378"/>
        <dbReference type="ChEBI" id="CHEBI:29985"/>
        <dbReference type="ChEBI" id="CHEBI:30616"/>
        <dbReference type="ChEBI" id="CHEBI:35235"/>
        <dbReference type="ChEBI" id="CHEBI:43474"/>
        <dbReference type="ChEBI" id="CHEBI:58173"/>
        <dbReference type="ChEBI" id="CHEBI:456216"/>
        <dbReference type="EC" id="6.3.2.2"/>
    </reaction>
</comment>
<dbReference type="AlphaFoldDB" id="A0A6A7KA31"/>
<evidence type="ECO:0000256" key="3">
    <source>
        <dbReference type="ARBA" id="ARBA00022741"/>
    </source>
</evidence>
<dbReference type="GO" id="GO:0006750">
    <property type="term" value="P:glutathione biosynthetic process"/>
    <property type="evidence" value="ECO:0007669"/>
    <property type="project" value="InterPro"/>
</dbReference>
<protein>
    <recommendedName>
        <fullName evidence="1">glutamate--cysteine ligase</fullName>
        <ecNumber evidence="1">6.3.2.2</ecNumber>
    </recommendedName>
</protein>
<keyword evidence="7" id="KW-1185">Reference proteome</keyword>
<evidence type="ECO:0000313" key="6">
    <source>
        <dbReference type="EMBL" id="MPW26222.1"/>
    </source>
</evidence>
<evidence type="ECO:0000256" key="1">
    <source>
        <dbReference type="ARBA" id="ARBA00012220"/>
    </source>
</evidence>
<sequence>MHYILKGVLAMNFYEVNLHNIVEYIKKGEKSKDNLTIGLEFEHIIVDKESFKSISFEDGIIFIMEKLLLHGWKKSDNEPWLLNLVKNEDNISLEPGAQFELSMKNCTTIKEIKERYFSFVNDILPILDESNYYLLSIGYRPIEKIKDISIIPKLRYKHMSEYLSQKGKYALNMMKGSASLQLSVDYTDEEDYIKKNKVANYLSPAISLLFDNTPIFEGEVFDGNTPRVEIWNNMDNDRSRIAPGVFEKEFGYKDYAEYVLNRPSIISLLGGNYVYTGEKLIKDVYKDIELDERQIEHLLSMFFPDVRTKRYIEIRMTDSVPYPYNIAAAALWKGILYDDTNLNYFYNQAKDYSDHQVECLKDCMIKNDDIALVTLDDMINDILSKSMNALDDEDKAYLKPLLKLNKNHYNLATYIKSELKNGIPTALEINALSIKNINGRGII</sequence>
<dbReference type="InterPro" id="IPR035434">
    <property type="entry name" value="GCL_bact_plant"/>
</dbReference>
<evidence type="ECO:0000256" key="5">
    <source>
        <dbReference type="ARBA" id="ARBA00048819"/>
    </source>
</evidence>
<evidence type="ECO:0000256" key="4">
    <source>
        <dbReference type="ARBA" id="ARBA00022840"/>
    </source>
</evidence>
<dbReference type="SUPFAM" id="SSF55931">
    <property type="entry name" value="Glutamine synthetase/guanido kinase"/>
    <property type="match status" value="1"/>
</dbReference>
<dbReference type="GO" id="GO:0004357">
    <property type="term" value="F:glutamate-cysteine ligase activity"/>
    <property type="evidence" value="ECO:0007669"/>
    <property type="project" value="UniProtKB-EC"/>
</dbReference>
<dbReference type="PANTHER" id="PTHR34378:SF1">
    <property type="entry name" value="GLUTAMATE--CYSTEINE LIGASE, CHLOROPLASTIC"/>
    <property type="match status" value="1"/>
</dbReference>
<dbReference type="Gene3D" id="3.30.590.20">
    <property type="match status" value="1"/>
</dbReference>
<dbReference type="Proteomes" id="UP000440004">
    <property type="component" value="Unassembled WGS sequence"/>
</dbReference>
<dbReference type="PANTHER" id="PTHR34378">
    <property type="entry name" value="GLUTAMATE--CYSTEINE LIGASE, CHLOROPLASTIC"/>
    <property type="match status" value="1"/>
</dbReference>
<dbReference type="InterPro" id="IPR006336">
    <property type="entry name" value="GCS2"/>
</dbReference>
<evidence type="ECO:0000256" key="2">
    <source>
        <dbReference type="ARBA" id="ARBA00022598"/>
    </source>
</evidence>
<keyword evidence="3" id="KW-0547">Nucleotide-binding</keyword>
<dbReference type="EC" id="6.3.2.2" evidence="1"/>
<comment type="caution">
    <text evidence="6">The sequence shown here is derived from an EMBL/GenBank/DDBJ whole genome shotgun (WGS) entry which is preliminary data.</text>
</comment>
<evidence type="ECO:0000313" key="7">
    <source>
        <dbReference type="Proteomes" id="UP000440004"/>
    </source>
</evidence>